<organism evidence="5 6">
    <name type="scientific">Aquimarina rubra</name>
    <dbReference type="NCBI Taxonomy" id="1920033"/>
    <lineage>
        <taxon>Bacteria</taxon>
        <taxon>Pseudomonadati</taxon>
        <taxon>Bacteroidota</taxon>
        <taxon>Flavobacteriia</taxon>
        <taxon>Flavobacteriales</taxon>
        <taxon>Flavobacteriaceae</taxon>
        <taxon>Aquimarina</taxon>
    </lineage>
</organism>
<protein>
    <submittedName>
        <fullName evidence="5">PA domain-containing protein</fullName>
    </submittedName>
</protein>
<sequence length="1451" mass="155605">MNKKLRCRILFIGLLFTSISIFSQETVPFQIRKSISGVKGDLIMTGNDIVGVIEDKDGTRFTDPNRNYNGTDNNGNTVTAYIDVDNDPSTFSSSEAGLTAPNEECSTLVYAGLYWSANYYMARASSPNNFVDDEIASNADTNTALIINNGPLAQQYTVRNSEFDNYTSDIQLSPVTSYLVVAQPVDGCSITNAAALAGNIAVLRKGGSCSLREKAVNAQNAGAVGVVIVNDNNLLPRLLGNGPAINIPIVSIGNDDITNANFTGGDIVTLLEAETNVVLATLSTDQGDDILTGLPLTDPRKQGPADFRNVKFKVPGGDYINVTASSVVFDGYSNTPSNPLGDTATDEFPYVCYADVTGLLDQDNLFGTYTIADMNATQGFTSGGDGACGGWVLVAVYEDPQDEAKYISVSDGFAQIFRDQTPVNFNFNGFTTPGGTEPVKLRYATASLEGDTSLGGDELRIVNVAGNTTSLGQGNTSANPQTNFFNGSISSDGAYITDRTPNSQNTQGFDADIFDIPNPSNSVIGNGQSDVTFQLFTDADRYSVFFNAFSVTIIKPELSVVQRVFSADGVTEITGGNVEPGDEIIYELEIENIGNEDFVDGSVVITDLIPVNTNLVGVVDGSLPAGVVYSEITPGILQFNVASSLLETSNDGTTGDAPIFIRFRVQVVSSCEELRDACSNNIENSVNVTYTGLVSGTVVSSVGNVPQDACGNGETNTTNVLINVPPCEINVSICNDDLLLIAGEGYNQYTWSGPGITTPVVTAANTFQVPNPQSGLYTVIKEDLDGVDPQCTTLTEEFTVVDSRDIQNPILDYVDGVTVITEDCSGTLIPQILLCGDQTMLLETNFDPGNLDSISWQRLNPSGACILDPSEACSLLNNNCTDANWAEVIDGNTVNYMVSEPGDYRILAEFDGGCLVPFYFSVQKNEYQPELTVNPIVCDNDGSIMVTNVPPNFVFSLDPTGPFTNTTGIFPIAIDGNVTVYAIDTTFPGCTYTATVNVPSIDPIFNVNAFDAPCEGDFGEVQVMVSNGFSPFSYTLTNVSSNNIIDEVVTDDPNFTFNNLLPGSYTVEVTSSDGNCDFVEDITITAPSPLQGMANIVSGISCSNEADAVVKIEISGGTPPYSFASSINPAMFYSDVEDGIEGEHTFTGVPAGTHDFLAQDAMGCSEVFNITIDEVTEIEISVVITPVSTNDDGVIVVNASGGAENYTYELLDASGTNVLVPSQSNNTFVVSTTGDYIVRVTDGNDCIRDQFLTVETTEENPILDYADEILFCTATGQSYPVITIQNENGEVVDIPFANVLSIVWQQLDDISCNRPIDETCPTTDVSCASDWFDFETGSSCVITEPGEYRVVITFNTKSRMSTKTYYFRANGNLLSVDDITIERIKLYPNPGNTMININTEVKEVRVFDVSGKVVLKSSQNIFDISRLETGVYFTEVETVTGTKKIIKLLKE</sequence>
<gene>
    <name evidence="5" type="ORF">ACFSR1_12715</name>
</gene>
<dbReference type="EMBL" id="JBHULE010000019">
    <property type="protein sequence ID" value="MFD2563533.1"/>
    <property type="molecule type" value="Genomic_DNA"/>
</dbReference>
<dbReference type="InterPro" id="IPR026444">
    <property type="entry name" value="Secre_tail"/>
</dbReference>
<feature type="chain" id="PRO_5045222508" evidence="2">
    <location>
        <begin position="24"/>
        <end position="1451"/>
    </location>
</feature>
<keyword evidence="6" id="KW-1185">Reference proteome</keyword>
<feature type="signal peptide" evidence="2">
    <location>
        <begin position="1"/>
        <end position="23"/>
    </location>
</feature>
<evidence type="ECO:0000256" key="2">
    <source>
        <dbReference type="SAM" id="SignalP"/>
    </source>
</evidence>
<comment type="caution">
    <text evidence="5">The sequence shown here is derived from an EMBL/GenBank/DDBJ whole genome shotgun (WGS) entry which is preliminary data.</text>
</comment>
<dbReference type="InterPro" id="IPR003137">
    <property type="entry name" value="PA_domain"/>
</dbReference>
<dbReference type="RefSeq" id="WP_378293040.1">
    <property type="nucleotide sequence ID" value="NZ_JBHULE010000019.1"/>
</dbReference>
<dbReference type="Gene3D" id="3.50.30.30">
    <property type="match status" value="1"/>
</dbReference>
<evidence type="ECO:0000259" key="3">
    <source>
        <dbReference type="Pfam" id="PF02225"/>
    </source>
</evidence>
<feature type="domain" description="Secretion system C-terminal sorting" evidence="4">
    <location>
        <begin position="1386"/>
        <end position="1446"/>
    </location>
</feature>
<evidence type="ECO:0000256" key="1">
    <source>
        <dbReference type="ARBA" id="ARBA00022729"/>
    </source>
</evidence>
<reference evidence="6" key="1">
    <citation type="journal article" date="2019" name="Int. J. Syst. Evol. Microbiol.">
        <title>The Global Catalogue of Microorganisms (GCM) 10K type strain sequencing project: providing services to taxonomists for standard genome sequencing and annotation.</title>
        <authorList>
            <consortium name="The Broad Institute Genomics Platform"/>
            <consortium name="The Broad Institute Genome Sequencing Center for Infectious Disease"/>
            <person name="Wu L."/>
            <person name="Ma J."/>
        </authorList>
    </citation>
    <scope>NUCLEOTIDE SEQUENCE [LARGE SCALE GENOMIC DNA]</scope>
    <source>
        <strain evidence="6">KCTC 52274</strain>
    </source>
</reference>
<keyword evidence="1 2" id="KW-0732">Signal</keyword>
<dbReference type="NCBIfam" id="TIGR04183">
    <property type="entry name" value="Por_Secre_tail"/>
    <property type="match status" value="1"/>
</dbReference>
<dbReference type="CDD" id="cd04818">
    <property type="entry name" value="PA_subtilisin_1"/>
    <property type="match status" value="1"/>
</dbReference>
<evidence type="ECO:0000313" key="6">
    <source>
        <dbReference type="Proteomes" id="UP001597319"/>
    </source>
</evidence>
<dbReference type="Pfam" id="PF18962">
    <property type="entry name" value="Por_Secre_tail"/>
    <property type="match status" value="1"/>
</dbReference>
<evidence type="ECO:0000259" key="4">
    <source>
        <dbReference type="Pfam" id="PF18962"/>
    </source>
</evidence>
<dbReference type="InterPro" id="IPR046450">
    <property type="entry name" value="PA_dom_sf"/>
</dbReference>
<accession>A0ABW5LI70</accession>
<dbReference type="Proteomes" id="UP001597319">
    <property type="component" value="Unassembled WGS sequence"/>
</dbReference>
<name>A0ABW5LI70_9FLAO</name>
<proteinExistence type="predicted"/>
<evidence type="ECO:0000313" key="5">
    <source>
        <dbReference type="EMBL" id="MFD2563533.1"/>
    </source>
</evidence>
<feature type="domain" description="PA" evidence="3">
    <location>
        <begin position="179"/>
        <end position="257"/>
    </location>
</feature>
<dbReference type="SUPFAM" id="SSF52025">
    <property type="entry name" value="PA domain"/>
    <property type="match status" value="1"/>
</dbReference>
<dbReference type="Pfam" id="PF02225">
    <property type="entry name" value="PA"/>
    <property type="match status" value="1"/>
</dbReference>